<evidence type="ECO:0000256" key="1">
    <source>
        <dbReference type="ARBA" id="ARBA00006484"/>
    </source>
</evidence>
<dbReference type="PRINTS" id="PR00080">
    <property type="entry name" value="SDRFAMILY"/>
</dbReference>
<dbReference type="SUPFAM" id="SSF51735">
    <property type="entry name" value="NAD(P)-binding Rossmann-fold domains"/>
    <property type="match status" value="1"/>
</dbReference>
<dbReference type="InterPro" id="IPR036291">
    <property type="entry name" value="NAD(P)-bd_dom_sf"/>
</dbReference>
<evidence type="ECO:0000313" key="3">
    <source>
        <dbReference type="EMBL" id="NKM48179.1"/>
    </source>
</evidence>
<evidence type="ECO:0000313" key="4">
    <source>
        <dbReference type="Proteomes" id="UP000662259"/>
    </source>
</evidence>
<dbReference type="SMART" id="SM00822">
    <property type="entry name" value="PKS_KR"/>
    <property type="match status" value="1"/>
</dbReference>
<comment type="caution">
    <text evidence="3">The sequence shown here is derived from an EMBL/GenBank/DDBJ whole genome shotgun (WGS) entry which is preliminary data.</text>
</comment>
<dbReference type="Gene3D" id="3.40.50.720">
    <property type="entry name" value="NAD(P)-binding Rossmann-like Domain"/>
    <property type="match status" value="1"/>
</dbReference>
<feature type="domain" description="Ketoreductase" evidence="2">
    <location>
        <begin position="8"/>
        <end position="184"/>
    </location>
</feature>
<protein>
    <submittedName>
        <fullName evidence="3">SDR family oxidoreductase</fullName>
    </submittedName>
</protein>
<dbReference type="PANTHER" id="PTHR42760">
    <property type="entry name" value="SHORT-CHAIN DEHYDROGENASES/REDUCTASES FAMILY MEMBER"/>
    <property type="match status" value="1"/>
</dbReference>
<dbReference type="InterPro" id="IPR002347">
    <property type="entry name" value="SDR_fam"/>
</dbReference>
<dbReference type="PROSITE" id="PS00061">
    <property type="entry name" value="ADH_SHORT"/>
    <property type="match status" value="1"/>
</dbReference>
<name>A0A8I2KIR3_RHILV</name>
<accession>A0A8I2KIR3</accession>
<organism evidence="3 4">
    <name type="scientific">Rhizobium leguminosarum bv. viciae</name>
    <dbReference type="NCBI Taxonomy" id="387"/>
    <lineage>
        <taxon>Bacteria</taxon>
        <taxon>Pseudomonadati</taxon>
        <taxon>Pseudomonadota</taxon>
        <taxon>Alphaproteobacteria</taxon>
        <taxon>Hyphomicrobiales</taxon>
        <taxon>Rhizobiaceae</taxon>
        <taxon>Rhizobium/Agrobacterium group</taxon>
        <taxon>Rhizobium</taxon>
    </lineage>
</organism>
<dbReference type="Pfam" id="PF13561">
    <property type="entry name" value="adh_short_C2"/>
    <property type="match status" value="1"/>
</dbReference>
<dbReference type="FunFam" id="3.40.50.720:FF:000084">
    <property type="entry name" value="Short-chain dehydrogenase reductase"/>
    <property type="match status" value="1"/>
</dbReference>
<dbReference type="Proteomes" id="UP000662259">
    <property type="component" value="Unassembled WGS sequence"/>
</dbReference>
<dbReference type="RefSeq" id="WP_113543457.1">
    <property type="nucleotide sequence ID" value="NZ_WIEV01000040.1"/>
</dbReference>
<dbReference type="EMBL" id="WIEZ01000015">
    <property type="protein sequence ID" value="NKM48179.1"/>
    <property type="molecule type" value="Genomic_DNA"/>
</dbReference>
<dbReference type="InterPro" id="IPR020904">
    <property type="entry name" value="Sc_DH/Rdtase_CS"/>
</dbReference>
<dbReference type="PRINTS" id="PR00081">
    <property type="entry name" value="GDHRDH"/>
</dbReference>
<comment type="similarity">
    <text evidence="1">Belongs to the short-chain dehydrogenases/reductases (SDR) family.</text>
</comment>
<evidence type="ECO:0000259" key="2">
    <source>
        <dbReference type="SMART" id="SM00822"/>
    </source>
</evidence>
<dbReference type="GO" id="GO:0016616">
    <property type="term" value="F:oxidoreductase activity, acting on the CH-OH group of donors, NAD or NADP as acceptor"/>
    <property type="evidence" value="ECO:0007669"/>
    <property type="project" value="TreeGrafter"/>
</dbReference>
<proteinExistence type="inferred from homology"/>
<sequence length="251" mass="26566">MKHRFNGKTVLVVGGNSGIGLAAAKAFVNEGAKVLIAGRDLNSLRSSALEIGGDTLTSQVDISNLKQISTLFAHVDASLGRIDVLFVSSGRCSFCPIESVTEEDWHWVQDTNLKGVFFTVQAALPLMSASSSIVLTGSIAGRLADPQAAVYAASKAGLRSLSRSLAAELVDRGIRVNIVSPGPTDTPAYARSRRHETTPASIAQEEVEKIPMKRMGRPEEVAEAVLFLASDDASFITGTELIVDGGEVNLQ</sequence>
<reference evidence="3" key="1">
    <citation type="submission" date="2019-10" db="EMBL/GenBank/DDBJ databases">
        <title>Rhizobium leguminosarum symbiovar viciae collection.</title>
        <authorList>
            <person name="Boivin S."/>
            <person name="Lepetit M."/>
        </authorList>
    </citation>
    <scope>NUCLEOTIDE SEQUENCE</scope>
    <source>
        <strain evidence="3">L143</strain>
    </source>
</reference>
<dbReference type="AlphaFoldDB" id="A0A8I2KIR3"/>
<dbReference type="InterPro" id="IPR057326">
    <property type="entry name" value="KR_dom"/>
</dbReference>
<dbReference type="CDD" id="cd05233">
    <property type="entry name" value="SDR_c"/>
    <property type="match status" value="1"/>
</dbReference>
<gene>
    <name evidence="3" type="ORF">GFL91_25070</name>
</gene>